<dbReference type="Proteomes" id="UP001233999">
    <property type="component" value="Unassembled WGS sequence"/>
</dbReference>
<reference evidence="1" key="2">
    <citation type="submission" date="2023-05" db="EMBL/GenBank/DDBJ databases">
        <authorList>
            <person name="Fouks B."/>
        </authorList>
    </citation>
    <scope>NUCLEOTIDE SEQUENCE</scope>
    <source>
        <strain evidence="1">Stay&amp;Tobe</strain>
        <tissue evidence="1">Testes</tissue>
    </source>
</reference>
<organism evidence="1 2">
    <name type="scientific">Diploptera punctata</name>
    <name type="common">Pacific beetle cockroach</name>
    <dbReference type="NCBI Taxonomy" id="6984"/>
    <lineage>
        <taxon>Eukaryota</taxon>
        <taxon>Metazoa</taxon>
        <taxon>Ecdysozoa</taxon>
        <taxon>Arthropoda</taxon>
        <taxon>Hexapoda</taxon>
        <taxon>Insecta</taxon>
        <taxon>Pterygota</taxon>
        <taxon>Neoptera</taxon>
        <taxon>Polyneoptera</taxon>
        <taxon>Dictyoptera</taxon>
        <taxon>Blattodea</taxon>
        <taxon>Blaberoidea</taxon>
        <taxon>Blaberidae</taxon>
        <taxon>Diplopterinae</taxon>
        <taxon>Diploptera</taxon>
    </lineage>
</organism>
<protein>
    <submittedName>
        <fullName evidence="1">Uncharacterized protein</fullName>
    </submittedName>
</protein>
<feature type="non-terminal residue" evidence="1">
    <location>
        <position position="103"/>
    </location>
</feature>
<name>A0AAD8A011_DIPPU</name>
<gene>
    <name evidence="1" type="ORF">L9F63_016920</name>
</gene>
<reference evidence="1" key="1">
    <citation type="journal article" date="2023" name="IScience">
        <title>Live-bearing cockroach genome reveals convergent evolutionary mechanisms linked to viviparity in insects and beyond.</title>
        <authorList>
            <person name="Fouks B."/>
            <person name="Harrison M.C."/>
            <person name="Mikhailova A.A."/>
            <person name="Marchal E."/>
            <person name="English S."/>
            <person name="Carruthers M."/>
            <person name="Jennings E.C."/>
            <person name="Chiamaka E.L."/>
            <person name="Frigard R.A."/>
            <person name="Pippel M."/>
            <person name="Attardo G.M."/>
            <person name="Benoit J.B."/>
            <person name="Bornberg-Bauer E."/>
            <person name="Tobe S.S."/>
        </authorList>
    </citation>
    <scope>NUCLEOTIDE SEQUENCE</scope>
    <source>
        <strain evidence="1">Stay&amp;Tobe</strain>
    </source>
</reference>
<evidence type="ECO:0000313" key="1">
    <source>
        <dbReference type="EMBL" id="KAJ9589974.1"/>
    </source>
</evidence>
<comment type="caution">
    <text evidence="1">The sequence shown here is derived from an EMBL/GenBank/DDBJ whole genome shotgun (WGS) entry which is preliminary data.</text>
</comment>
<sequence length="103" mass="12180">FLISNCSSNSHVHYLKSMELDPMLLTSVNCKIDHLKTNELYIRSVVCCRHYFCLRCVFDSRYSVITNKSPESTRFLHQKLYVNYCYLHSNARTEKNPRNKPQS</sequence>
<dbReference type="AlphaFoldDB" id="A0AAD8A011"/>
<keyword evidence="2" id="KW-1185">Reference proteome</keyword>
<feature type="non-terminal residue" evidence="1">
    <location>
        <position position="1"/>
    </location>
</feature>
<evidence type="ECO:0000313" key="2">
    <source>
        <dbReference type="Proteomes" id="UP001233999"/>
    </source>
</evidence>
<dbReference type="EMBL" id="JASPKZ010004580">
    <property type="protein sequence ID" value="KAJ9589974.1"/>
    <property type="molecule type" value="Genomic_DNA"/>
</dbReference>
<accession>A0AAD8A011</accession>
<proteinExistence type="predicted"/>